<dbReference type="EMBL" id="JAQQWK010000002">
    <property type="protein sequence ID" value="KAK8052537.1"/>
    <property type="molecule type" value="Genomic_DNA"/>
</dbReference>
<keyword evidence="3" id="KW-1185">Reference proteome</keyword>
<name>A0ABR1U1F4_9PEZI</name>
<evidence type="ECO:0000256" key="1">
    <source>
        <dbReference type="SAM" id="Phobius"/>
    </source>
</evidence>
<dbReference type="Proteomes" id="UP001444661">
    <property type="component" value="Unassembled WGS sequence"/>
</dbReference>
<comment type="caution">
    <text evidence="2">The sequence shown here is derived from an EMBL/GenBank/DDBJ whole genome shotgun (WGS) entry which is preliminary data.</text>
</comment>
<keyword evidence="1" id="KW-0812">Transmembrane</keyword>
<keyword evidence="1" id="KW-0472">Membrane</keyword>
<accession>A0ABR1U1F4</accession>
<organism evidence="2 3">
    <name type="scientific">Apiospora rasikravindrae</name>
    <dbReference type="NCBI Taxonomy" id="990691"/>
    <lineage>
        <taxon>Eukaryota</taxon>
        <taxon>Fungi</taxon>
        <taxon>Dikarya</taxon>
        <taxon>Ascomycota</taxon>
        <taxon>Pezizomycotina</taxon>
        <taxon>Sordariomycetes</taxon>
        <taxon>Xylariomycetidae</taxon>
        <taxon>Amphisphaeriales</taxon>
        <taxon>Apiosporaceae</taxon>
        <taxon>Apiospora</taxon>
    </lineage>
</organism>
<feature type="transmembrane region" description="Helical" evidence="1">
    <location>
        <begin position="86"/>
        <end position="107"/>
    </location>
</feature>
<evidence type="ECO:0000313" key="3">
    <source>
        <dbReference type="Proteomes" id="UP001444661"/>
    </source>
</evidence>
<reference evidence="2 3" key="1">
    <citation type="submission" date="2023-01" db="EMBL/GenBank/DDBJ databases">
        <title>Analysis of 21 Apiospora genomes using comparative genomics revels a genus with tremendous synthesis potential of carbohydrate active enzymes and secondary metabolites.</title>
        <authorList>
            <person name="Sorensen T."/>
        </authorList>
    </citation>
    <scope>NUCLEOTIDE SEQUENCE [LARGE SCALE GENOMIC DNA]</scope>
    <source>
        <strain evidence="2 3">CBS 33761</strain>
    </source>
</reference>
<protein>
    <submittedName>
        <fullName evidence="2">Uncharacterized protein</fullName>
    </submittedName>
</protein>
<sequence>MPSTSFTFTTNNFFLPPSAMADSDGHAKHPEEALQTSTQHRPGLEITSLSRTSSGSSQNSKDIAVFMAMIAAMLAISFQIQSLTAISSIALFVLLRVLIWTMGNYVYELHEDIHKAYSLPFKWLDCNVASYLAVFQAGIGPEPPLIGSDGDVGAESDTPPPAYSAGPAFVRKYHCIH</sequence>
<feature type="transmembrane region" description="Helical" evidence="1">
    <location>
        <begin position="63"/>
        <end position="80"/>
    </location>
</feature>
<keyword evidence="1" id="KW-1133">Transmembrane helix</keyword>
<evidence type="ECO:0000313" key="2">
    <source>
        <dbReference type="EMBL" id="KAK8052537.1"/>
    </source>
</evidence>
<proteinExistence type="predicted"/>
<gene>
    <name evidence="2" type="ORF">PG993_003922</name>
</gene>